<organism evidence="1 2">
    <name type="scientific">Desertifilum tharense IPPAS B-1220</name>
    <dbReference type="NCBI Taxonomy" id="1781255"/>
    <lineage>
        <taxon>Bacteria</taxon>
        <taxon>Bacillati</taxon>
        <taxon>Cyanobacteriota</taxon>
        <taxon>Cyanophyceae</taxon>
        <taxon>Desertifilales</taxon>
        <taxon>Desertifilaceae</taxon>
        <taxon>Desertifilum</taxon>
    </lineage>
</organism>
<protein>
    <submittedName>
        <fullName evidence="1">WD40/YVTN/BNR-like repeat-containing protein</fullName>
    </submittedName>
</protein>
<reference evidence="1 2" key="1">
    <citation type="journal article" date="2016" name="Genome Announc.">
        <title>Draft Genome Sequence of the Thermotolerant Cyanobacterium Desertifilum sp. IPPAS B-1220.</title>
        <authorList>
            <person name="Mironov K.S."/>
            <person name="Sinetova M.A."/>
            <person name="Bolatkhan K."/>
            <person name="Zayadan B.K."/>
            <person name="Ustinova V.V."/>
            <person name="Kupriyanova E.V."/>
            <person name="Skrypnik A.N."/>
            <person name="Gogoleva N.E."/>
            <person name="Gogolev Y.V."/>
            <person name="Los D.A."/>
        </authorList>
    </citation>
    <scope>NUCLEOTIDE SEQUENCE [LARGE SCALE GENOMIC DNA]</scope>
    <source>
        <strain evidence="1 2">IPPAS B-1220</strain>
    </source>
</reference>
<gene>
    <name evidence="1" type="ORF">BH720_004890</name>
</gene>
<evidence type="ECO:0000313" key="1">
    <source>
        <dbReference type="EMBL" id="XPM65147.1"/>
    </source>
</evidence>
<name>A0ACD5GWJ2_9CYAN</name>
<evidence type="ECO:0000313" key="2">
    <source>
        <dbReference type="Proteomes" id="UP000095472"/>
    </source>
</evidence>
<sequence length="302" mass="33516">MDGFVHDRGLEQFPSHKFGKSSTEFQGTYGLAYAYNQPSNLVRVGGNQWNNEYSGATSRDSGKSWQKFATFPPETMPLRVAMSATNPNLFVVTTSGKPPIRTADSGRTWTTVKGLPDGSGEPWNWLQSLAADGTDGQTFYYYYNNTVFRSTDGGATFSPASEINGRNLWHVLETIPGEKGEVWLGLDDRGLHRSTNGGESFRKIETVERAHLVSFGKPRPGSNTPALYIYGRVTGQGDGIFRSLDKGQTWTRIGDRDRPIGRIPNTLEASWQEYDLVFIGTNGTRHLLRFNALTQLVSSVRC</sequence>
<dbReference type="EMBL" id="CP182909">
    <property type="protein sequence ID" value="XPM65147.1"/>
    <property type="molecule type" value="Genomic_DNA"/>
</dbReference>
<accession>A0ACD5GWJ2</accession>
<proteinExistence type="predicted"/>
<dbReference type="Proteomes" id="UP000095472">
    <property type="component" value="Chromosome"/>
</dbReference>
<keyword evidence="2" id="KW-1185">Reference proteome</keyword>